<protein>
    <submittedName>
        <fullName evidence="12">Cytochrome c1</fullName>
    </submittedName>
</protein>
<feature type="chain" id="PRO_5015614892" evidence="10">
    <location>
        <begin position="20"/>
        <end position="246"/>
    </location>
</feature>
<keyword evidence="7 9" id="KW-0472">Membrane</keyword>
<dbReference type="InterPro" id="IPR036909">
    <property type="entry name" value="Cyt_c-like_dom_sf"/>
</dbReference>
<evidence type="ECO:0000256" key="6">
    <source>
        <dbReference type="ARBA" id="ARBA00023004"/>
    </source>
</evidence>
<evidence type="ECO:0000256" key="9">
    <source>
        <dbReference type="SAM" id="Phobius"/>
    </source>
</evidence>
<accession>A0A2S0VWZ9</accession>
<evidence type="ECO:0000313" key="12">
    <source>
        <dbReference type="EMBL" id="AWB68630.1"/>
    </source>
</evidence>
<evidence type="ECO:0000256" key="5">
    <source>
        <dbReference type="ARBA" id="ARBA00022989"/>
    </source>
</evidence>
<feature type="transmembrane region" description="Helical" evidence="9">
    <location>
        <begin position="219"/>
        <end position="237"/>
    </location>
</feature>
<evidence type="ECO:0000256" key="8">
    <source>
        <dbReference type="PIRSR" id="PIRSR602326-1"/>
    </source>
</evidence>
<dbReference type="Gene3D" id="1.10.760.10">
    <property type="entry name" value="Cytochrome c-like domain"/>
    <property type="match status" value="1"/>
</dbReference>
<keyword evidence="5 9" id="KW-1133">Transmembrane helix</keyword>
<dbReference type="AlphaFoldDB" id="A0A2S0VWZ9"/>
<dbReference type="SUPFAM" id="SSF46626">
    <property type="entry name" value="Cytochrome c"/>
    <property type="match status" value="1"/>
</dbReference>
<evidence type="ECO:0000256" key="1">
    <source>
        <dbReference type="ARBA" id="ARBA00004370"/>
    </source>
</evidence>
<dbReference type="RefSeq" id="WP_108604682.1">
    <property type="nucleotide sequence ID" value="NZ_CP026604.1"/>
</dbReference>
<dbReference type="GO" id="GO:0016020">
    <property type="term" value="C:membrane"/>
    <property type="evidence" value="ECO:0007669"/>
    <property type="project" value="UniProtKB-SubCell"/>
</dbReference>
<keyword evidence="6 8" id="KW-0408">Iron</keyword>
<dbReference type="GO" id="GO:0046872">
    <property type="term" value="F:metal ion binding"/>
    <property type="evidence" value="ECO:0007669"/>
    <property type="project" value="UniProtKB-KW"/>
</dbReference>
<evidence type="ECO:0000313" key="13">
    <source>
        <dbReference type="Proteomes" id="UP000244441"/>
    </source>
</evidence>
<dbReference type="PANTHER" id="PTHR10266:SF3">
    <property type="entry name" value="CYTOCHROME C1, HEME PROTEIN, MITOCHONDRIAL"/>
    <property type="match status" value="1"/>
</dbReference>
<dbReference type="GO" id="GO:0009055">
    <property type="term" value="F:electron transfer activity"/>
    <property type="evidence" value="ECO:0007669"/>
    <property type="project" value="InterPro"/>
</dbReference>
<keyword evidence="10" id="KW-0732">Signal</keyword>
<dbReference type="OrthoDB" id="9798864at2"/>
<name>A0A2S0VWZ9_9ALTE</name>
<keyword evidence="13" id="KW-1185">Reference proteome</keyword>
<dbReference type="GO" id="GO:0020037">
    <property type="term" value="F:heme binding"/>
    <property type="evidence" value="ECO:0007669"/>
    <property type="project" value="InterPro"/>
</dbReference>
<evidence type="ECO:0000256" key="4">
    <source>
        <dbReference type="ARBA" id="ARBA00022723"/>
    </source>
</evidence>
<feature type="binding site" description="covalent" evidence="8">
    <location>
        <position position="50"/>
    </location>
    <ligand>
        <name>heme c</name>
        <dbReference type="ChEBI" id="CHEBI:61717"/>
    </ligand>
</feature>
<evidence type="ECO:0000259" key="11">
    <source>
        <dbReference type="PROSITE" id="PS51007"/>
    </source>
</evidence>
<feature type="binding site" description="covalent" evidence="8">
    <location>
        <position position="54"/>
    </location>
    <ligand>
        <name>heme c</name>
        <dbReference type="ChEBI" id="CHEBI:61717"/>
    </ligand>
</feature>
<proteinExistence type="predicted"/>
<dbReference type="EMBL" id="CP026604">
    <property type="protein sequence ID" value="AWB68630.1"/>
    <property type="molecule type" value="Genomic_DNA"/>
</dbReference>
<dbReference type="PANTHER" id="PTHR10266">
    <property type="entry name" value="CYTOCHROME C1"/>
    <property type="match status" value="1"/>
</dbReference>
<dbReference type="PROSITE" id="PS51007">
    <property type="entry name" value="CYTC"/>
    <property type="match status" value="1"/>
</dbReference>
<gene>
    <name evidence="12" type="ORF">C2869_20515</name>
</gene>
<dbReference type="InterPro" id="IPR009056">
    <property type="entry name" value="Cyt_c-like_dom"/>
</dbReference>
<comment type="subcellular location">
    <subcellularLocation>
        <location evidence="1">Membrane</location>
    </subcellularLocation>
</comment>
<comment type="cofactor">
    <cofactor evidence="8">
        <name>heme c</name>
        <dbReference type="ChEBI" id="CHEBI:61717"/>
    </cofactor>
    <text evidence="8">Binds 1 heme c group covalently per subunit.</text>
</comment>
<keyword evidence="4 8" id="KW-0479">Metal-binding</keyword>
<dbReference type="Pfam" id="PF02167">
    <property type="entry name" value="Cytochrom_C1"/>
    <property type="match status" value="1"/>
</dbReference>
<keyword evidence="3 9" id="KW-0812">Transmembrane</keyword>
<sequence length="246" mass="27778">MRKLIIALFALVPSLALSAGGPSVPLDPVDIDLTDKASIQNGMKIFMNYCLGCHQQQYQRYQRTAEDNGISMEILKENLMFTGEKTGDHIKNSMPAKDAKEWFGSTPPDLTMVARVRKPEWIYTYLRSFYVDPSRPFGVNNTVFPNVGMPHVLQSLQGIPTKVAATAMVDGEEGVKQGERIVVDGSGELSPEEFDSAMRDLVNYLVYTAEPTRLQSEKLGTWVIGFLLIFFVFIYLLKKEYWRDVH</sequence>
<feature type="binding site" description="covalent" evidence="8">
    <location>
        <position position="53"/>
    </location>
    <ligand>
        <name>heme c</name>
        <dbReference type="ChEBI" id="CHEBI:61717"/>
    </ligand>
</feature>
<dbReference type="KEGG" id="cate:C2869_20515"/>
<dbReference type="InterPro" id="IPR002326">
    <property type="entry name" value="Cyt_c1"/>
</dbReference>
<evidence type="ECO:0000256" key="7">
    <source>
        <dbReference type="ARBA" id="ARBA00023136"/>
    </source>
</evidence>
<dbReference type="Proteomes" id="UP000244441">
    <property type="component" value="Chromosome"/>
</dbReference>
<evidence type="ECO:0000256" key="3">
    <source>
        <dbReference type="ARBA" id="ARBA00022692"/>
    </source>
</evidence>
<organism evidence="12 13">
    <name type="scientific">Saccharobesus litoralis</name>
    <dbReference type="NCBI Taxonomy" id="2172099"/>
    <lineage>
        <taxon>Bacteria</taxon>
        <taxon>Pseudomonadati</taxon>
        <taxon>Pseudomonadota</taxon>
        <taxon>Gammaproteobacteria</taxon>
        <taxon>Alteromonadales</taxon>
        <taxon>Alteromonadaceae</taxon>
        <taxon>Saccharobesus</taxon>
    </lineage>
</organism>
<keyword evidence="2 8" id="KW-0349">Heme</keyword>
<feature type="signal peptide" evidence="10">
    <location>
        <begin position="1"/>
        <end position="19"/>
    </location>
</feature>
<reference evidence="12 13" key="1">
    <citation type="submission" date="2018-01" db="EMBL/GenBank/DDBJ databases">
        <title>Genome sequence of a Cantenovulum-like bacteria.</title>
        <authorList>
            <person name="Tan W.R."/>
            <person name="Lau N.-S."/>
            <person name="Go F."/>
            <person name="Amirul A.-A.A."/>
        </authorList>
    </citation>
    <scope>NUCLEOTIDE SEQUENCE [LARGE SCALE GENOMIC DNA]</scope>
    <source>
        <strain evidence="12 13">CCB-QB4</strain>
    </source>
</reference>
<evidence type="ECO:0000256" key="10">
    <source>
        <dbReference type="SAM" id="SignalP"/>
    </source>
</evidence>
<feature type="domain" description="Cytochrome c" evidence="11">
    <location>
        <begin position="37"/>
        <end position="209"/>
    </location>
</feature>
<evidence type="ECO:0000256" key="2">
    <source>
        <dbReference type="ARBA" id="ARBA00022617"/>
    </source>
</evidence>